<name>A0A2U2BG64_ALCFA</name>
<evidence type="ECO:0000256" key="3">
    <source>
        <dbReference type="ARBA" id="ARBA00014919"/>
    </source>
</evidence>
<dbReference type="Proteomes" id="UP000245216">
    <property type="component" value="Unassembled WGS sequence"/>
</dbReference>
<dbReference type="NCBIfam" id="TIGR03499">
    <property type="entry name" value="FlhF"/>
    <property type="match status" value="1"/>
</dbReference>
<keyword evidence="17" id="KW-0966">Cell projection</keyword>
<dbReference type="GO" id="GO:0005525">
    <property type="term" value="F:GTP binding"/>
    <property type="evidence" value="ECO:0007669"/>
    <property type="project" value="UniProtKB-UniRule"/>
</dbReference>
<evidence type="ECO:0000313" key="17">
    <source>
        <dbReference type="EMBL" id="PWE12967.1"/>
    </source>
</evidence>
<reference evidence="17 18" key="1">
    <citation type="submission" date="2018-05" db="EMBL/GenBank/DDBJ databases">
        <title>Genome Sequence of an Efficient Indole-Degrading Bacterium, Alcaligenes sp.YBY.</title>
        <authorList>
            <person name="Yang B."/>
        </authorList>
    </citation>
    <scope>NUCLEOTIDE SEQUENCE [LARGE SCALE GENOMIC DNA]</scope>
    <source>
        <strain evidence="17 18">YBY</strain>
    </source>
</reference>
<evidence type="ECO:0000259" key="15">
    <source>
        <dbReference type="SMART" id="SM00382"/>
    </source>
</evidence>
<dbReference type="Pfam" id="PF00448">
    <property type="entry name" value="SRP54"/>
    <property type="match status" value="1"/>
</dbReference>
<dbReference type="FunFam" id="3.40.50.300:FF:000695">
    <property type="entry name" value="Flagellar biosynthesis regulator FlhF"/>
    <property type="match status" value="1"/>
</dbReference>
<keyword evidence="11" id="KW-1006">Bacterial flagellum protein export</keyword>
<evidence type="ECO:0000256" key="2">
    <source>
        <dbReference type="ARBA" id="ARBA00008531"/>
    </source>
</evidence>
<dbReference type="GO" id="GO:0003924">
    <property type="term" value="F:GTPase activity"/>
    <property type="evidence" value="ECO:0007669"/>
    <property type="project" value="UniProtKB-UniRule"/>
</dbReference>
<keyword evidence="8" id="KW-0653">Protein transport</keyword>
<dbReference type="InterPro" id="IPR047040">
    <property type="entry name" value="FlhF__GTPase_dom"/>
</dbReference>
<dbReference type="GO" id="GO:0005886">
    <property type="term" value="C:plasma membrane"/>
    <property type="evidence" value="ECO:0007669"/>
    <property type="project" value="UniProtKB-SubCell"/>
</dbReference>
<feature type="domain" description="AAA+ ATPase" evidence="15">
    <location>
        <begin position="170"/>
        <end position="329"/>
    </location>
</feature>
<dbReference type="CDD" id="cd17873">
    <property type="entry name" value="FlhF"/>
    <property type="match status" value="1"/>
</dbReference>
<feature type="domain" description="SRP54-type proteins GTP-binding" evidence="16">
    <location>
        <begin position="171"/>
        <end position="366"/>
    </location>
</feature>
<dbReference type="GO" id="GO:0044781">
    <property type="term" value="P:bacterial-type flagellum organization"/>
    <property type="evidence" value="ECO:0007669"/>
    <property type="project" value="UniProtKB-UniRule"/>
</dbReference>
<comment type="subcellular location">
    <subcellularLocation>
        <location evidence="1">Cell membrane</location>
        <topology evidence="1">Peripheral membrane protein</topology>
        <orientation evidence="1">Cytoplasmic side</orientation>
    </subcellularLocation>
</comment>
<evidence type="ECO:0000256" key="14">
    <source>
        <dbReference type="SAM" id="MobiDB-lite"/>
    </source>
</evidence>
<dbReference type="AlphaFoldDB" id="A0A2U2BG64"/>
<sequence>MNISRFFGSTSREAMRQVRIALGPDALIVSNRRVNGGVEILATDSSSVPGGATERASMPSSTPHQAAGIRQQEMAPPPAADNVMGAIGALRGALEGRMDDLVWSHQMRRTPVAVNLFQSLLSQGFSTALLRAMLKRLPEELGARAALQWVRTELETHLPVLRSEDALWQPGLALALVGPTGVGKTTTLAKLAARAVRRFGPDKVVLLTTDTYRIGAHEQLKIYGDLMRVAVHIVQDVAQLRSVMLGVRPDQVILIDNMGISQRDRYVREQAALLAGAGRRVQRLLVLNAASQGDTLDEVARSYTQDGGTPLSGCIISKVDEAIKLGGPLDTAIRFKLPIHYVSNGQKVPEDLRFMSAAELVDSALQVRENQRPLYAPSSGDLAALLESGGQSAHEQQAEEERRARVLPRLLSAASAGGPIALEQARRAAADLDERLACAEAYDFWRDLHAQNAPIQDGAAAQRAEGLMRAACQEVSEGNVSRLLVIHADHQSAGSQEQCSFSFLFSPKGQALSVPYYQRQTPSQWSDVRGVRSMERPGPAQALNQAMQVLNAQAQPVSLLHIFEGGSPTMWRQWADMEADWLALIPGATSLWHKDGKTTPNALSKQLAFHAIPDLAARLHLETLGRAKLGEIALWYAVEPVQLRQRNAEPVHLDLIILRTVRRHDGKVLKTRFALMHQCTGSEAIAPASLACYMMLRSEVQEMARLLSTVRDILPASNSEFEEELNLLAAAQLTLASWDLLQAPDNLGVRQLSARLLGKPGLKSGQSVDALVKMLVLKEAMS</sequence>
<keyword evidence="5" id="KW-1003">Cell membrane</keyword>
<proteinExistence type="inferred from homology"/>
<comment type="function">
    <text evidence="12">Necessary for flagellar biosynthesis. May be involved in translocation of the flagellum.</text>
</comment>
<keyword evidence="9" id="KW-0342">GTP-binding</keyword>
<evidence type="ECO:0000256" key="1">
    <source>
        <dbReference type="ARBA" id="ARBA00004413"/>
    </source>
</evidence>
<dbReference type="InterPro" id="IPR027417">
    <property type="entry name" value="P-loop_NTPase"/>
</dbReference>
<protein>
    <recommendedName>
        <fullName evidence="3 13">Flagellar biosynthesis protein FlhF</fullName>
    </recommendedName>
</protein>
<evidence type="ECO:0000256" key="9">
    <source>
        <dbReference type="ARBA" id="ARBA00023134"/>
    </source>
</evidence>
<evidence type="ECO:0000313" key="18">
    <source>
        <dbReference type="Proteomes" id="UP000245216"/>
    </source>
</evidence>
<evidence type="ECO:0000256" key="4">
    <source>
        <dbReference type="ARBA" id="ARBA00022448"/>
    </source>
</evidence>
<keyword evidence="4" id="KW-0813">Transport</keyword>
<evidence type="ECO:0000256" key="10">
    <source>
        <dbReference type="ARBA" id="ARBA00023136"/>
    </source>
</evidence>
<evidence type="ECO:0000256" key="11">
    <source>
        <dbReference type="ARBA" id="ARBA00023225"/>
    </source>
</evidence>
<reference evidence="17 18" key="2">
    <citation type="submission" date="2018-05" db="EMBL/GenBank/DDBJ databases">
        <authorList>
            <person name="Lanie J.A."/>
            <person name="Ng W.-L."/>
            <person name="Kazmierczak K.M."/>
            <person name="Andrzejewski T.M."/>
            <person name="Davidsen T.M."/>
            <person name="Wayne K.J."/>
            <person name="Tettelin H."/>
            <person name="Glass J.I."/>
            <person name="Rusch D."/>
            <person name="Podicherti R."/>
            <person name="Tsui H.-C.T."/>
            <person name="Winkler M.E."/>
        </authorList>
    </citation>
    <scope>NUCLEOTIDE SEQUENCE [LARGE SCALE GENOMIC DNA]</scope>
    <source>
        <strain evidence="17 18">YBY</strain>
    </source>
</reference>
<dbReference type="InterPro" id="IPR020006">
    <property type="entry name" value="FlhF"/>
</dbReference>
<dbReference type="SUPFAM" id="SSF52540">
    <property type="entry name" value="P-loop containing nucleoside triphosphate hydrolases"/>
    <property type="match status" value="1"/>
</dbReference>
<dbReference type="GO" id="GO:0005047">
    <property type="term" value="F:signal recognition particle binding"/>
    <property type="evidence" value="ECO:0007669"/>
    <property type="project" value="TreeGrafter"/>
</dbReference>
<comment type="caution">
    <text evidence="17">The sequence shown here is derived from an EMBL/GenBank/DDBJ whole genome shotgun (WGS) entry which is preliminary data.</text>
</comment>
<evidence type="ECO:0000256" key="7">
    <source>
        <dbReference type="ARBA" id="ARBA00022795"/>
    </source>
</evidence>
<dbReference type="GO" id="GO:0006614">
    <property type="term" value="P:SRP-dependent cotranslational protein targeting to membrane"/>
    <property type="evidence" value="ECO:0007669"/>
    <property type="project" value="UniProtKB-UniRule"/>
</dbReference>
<dbReference type="STRING" id="511.UZ73_15460"/>
<dbReference type="RefSeq" id="WP_109089379.1">
    <property type="nucleotide sequence ID" value="NZ_QEXO01000004.1"/>
</dbReference>
<dbReference type="PANTHER" id="PTHR43134">
    <property type="entry name" value="SIGNAL RECOGNITION PARTICLE RECEPTOR SUBUNIT ALPHA"/>
    <property type="match status" value="1"/>
</dbReference>
<keyword evidence="17" id="KW-0282">Flagellum</keyword>
<keyword evidence="7" id="KW-1005">Bacterial flagellum biogenesis</keyword>
<keyword evidence="6" id="KW-0547">Nucleotide-binding</keyword>
<dbReference type="SMART" id="SM00962">
    <property type="entry name" value="SRP54"/>
    <property type="match status" value="1"/>
</dbReference>
<gene>
    <name evidence="17" type="primary">flhF</name>
    <name evidence="17" type="ORF">DF183_14085</name>
</gene>
<dbReference type="Gene3D" id="3.40.50.300">
    <property type="entry name" value="P-loop containing nucleotide triphosphate hydrolases"/>
    <property type="match status" value="1"/>
</dbReference>
<dbReference type="EMBL" id="QEXO01000004">
    <property type="protein sequence ID" value="PWE12967.1"/>
    <property type="molecule type" value="Genomic_DNA"/>
</dbReference>
<dbReference type="SMART" id="SM00382">
    <property type="entry name" value="AAA"/>
    <property type="match status" value="1"/>
</dbReference>
<evidence type="ECO:0000256" key="8">
    <source>
        <dbReference type="ARBA" id="ARBA00022927"/>
    </source>
</evidence>
<evidence type="ECO:0000259" key="16">
    <source>
        <dbReference type="SMART" id="SM00962"/>
    </source>
</evidence>
<accession>A0A2U2BG64</accession>
<dbReference type="PANTHER" id="PTHR43134:SF3">
    <property type="entry name" value="FLAGELLAR BIOSYNTHESIS PROTEIN FLHF"/>
    <property type="match status" value="1"/>
</dbReference>
<keyword evidence="10" id="KW-0472">Membrane</keyword>
<evidence type="ECO:0000256" key="13">
    <source>
        <dbReference type="NCBIfam" id="TIGR03499"/>
    </source>
</evidence>
<evidence type="ECO:0000256" key="12">
    <source>
        <dbReference type="ARBA" id="ARBA00025337"/>
    </source>
</evidence>
<dbReference type="GO" id="GO:0015031">
    <property type="term" value="P:protein transport"/>
    <property type="evidence" value="ECO:0007669"/>
    <property type="project" value="UniProtKB-KW"/>
</dbReference>
<keyword evidence="17" id="KW-0969">Cilium</keyword>
<organism evidence="17 18">
    <name type="scientific">Alcaligenes faecalis</name>
    <dbReference type="NCBI Taxonomy" id="511"/>
    <lineage>
        <taxon>Bacteria</taxon>
        <taxon>Pseudomonadati</taxon>
        <taxon>Pseudomonadota</taxon>
        <taxon>Betaproteobacteria</taxon>
        <taxon>Burkholderiales</taxon>
        <taxon>Alcaligenaceae</taxon>
        <taxon>Alcaligenes</taxon>
    </lineage>
</organism>
<evidence type="ECO:0000256" key="5">
    <source>
        <dbReference type="ARBA" id="ARBA00022475"/>
    </source>
</evidence>
<dbReference type="InterPro" id="IPR003593">
    <property type="entry name" value="AAA+_ATPase"/>
</dbReference>
<feature type="region of interest" description="Disordered" evidence="14">
    <location>
        <begin position="43"/>
        <end position="67"/>
    </location>
</feature>
<dbReference type="InterPro" id="IPR000897">
    <property type="entry name" value="SRP54_GTPase_dom"/>
</dbReference>
<comment type="similarity">
    <text evidence="2">Belongs to the GTP-binding SRP family.</text>
</comment>
<evidence type="ECO:0000256" key="6">
    <source>
        <dbReference type="ARBA" id="ARBA00022741"/>
    </source>
</evidence>